<evidence type="ECO:0000256" key="1">
    <source>
        <dbReference type="SAM" id="Phobius"/>
    </source>
</evidence>
<feature type="transmembrane region" description="Helical" evidence="1">
    <location>
        <begin position="222"/>
        <end position="240"/>
    </location>
</feature>
<evidence type="ECO:0000313" key="3">
    <source>
        <dbReference type="Proteomes" id="UP000199029"/>
    </source>
</evidence>
<dbReference type="EMBL" id="FOXS01000001">
    <property type="protein sequence ID" value="SFP88663.1"/>
    <property type="molecule type" value="Genomic_DNA"/>
</dbReference>
<sequence>MLTATSPANPRITYRFLALLSTGLLALCAGYAAIVLHSAPWAEASQLDAIFPFYKWRTRLFSPAEYATAKQLMLAGAALMAALFGALALGQSGRAELTAWGRELRAAPRFWAPWASLTQSQRRWAGGALAALTLLRLMLSSPAVNAEYDDAASYTLFVSKGLIAVSSYYPIPNNHVFSNTLSWLFYQLHSDFWWTMRLPVVLAATATTALMFVGLLRHQVRFWPAIMAVGLFSLAQLSVYHAAVGRGYWLLTGLAMVVFFCTLALQAGNAVPRLAWTGLVVAGVLGTYTVPTFAMVLGSAFTWLGLHWWQHFGRLGRLAAAGAAVVAGTLLLYTPLLFISGPAMLFSNGFVASHPIAEFLKGLPLYLWQTEGFLAGQMKVGGLLTLATLAAVAYLWRRGRAGQLPPALATPWQRLVPVTLWFMLFPYAMVVSQRVFPPGRTLLYKAFFLFVLVALVVEWLLQTRAMHGKRWLRPALGLAFLLWCTYQFTSLWRDNRRPSQNNAQFHAAFAWLATQPIGPVLVPEPTHYIFLGMYFLSERAGQPWKLDGRPLPGKAYSYVVAFPNLRGYFQPVFTQLPAYRNPEVDIYRVPTPAPLADANGLPPYYHLAD</sequence>
<name>A0A1I5U047_HYMAR</name>
<feature type="transmembrane region" description="Helical" evidence="1">
    <location>
        <begin position="415"/>
        <end position="436"/>
    </location>
</feature>
<feature type="transmembrane region" description="Helical" evidence="1">
    <location>
        <begin position="192"/>
        <end position="216"/>
    </location>
</feature>
<feature type="transmembrane region" description="Helical" evidence="1">
    <location>
        <begin position="279"/>
        <end position="306"/>
    </location>
</feature>
<gene>
    <name evidence="2" type="ORF">SAMN04515668_0692</name>
</gene>
<dbReference type="OrthoDB" id="1489163at2"/>
<reference evidence="3" key="1">
    <citation type="submission" date="2016-10" db="EMBL/GenBank/DDBJ databases">
        <authorList>
            <person name="Varghese N."/>
            <person name="Submissions S."/>
        </authorList>
    </citation>
    <scope>NUCLEOTIDE SEQUENCE [LARGE SCALE GENOMIC DNA]</scope>
    <source>
        <strain evidence="3">OR362-8,ATCC BAA-1266,JCM 13504</strain>
    </source>
</reference>
<dbReference type="Proteomes" id="UP000199029">
    <property type="component" value="Unassembled WGS sequence"/>
</dbReference>
<evidence type="ECO:0000313" key="2">
    <source>
        <dbReference type="EMBL" id="SFP88663.1"/>
    </source>
</evidence>
<proteinExistence type="predicted"/>
<keyword evidence="1" id="KW-0472">Membrane</keyword>
<keyword evidence="1" id="KW-0812">Transmembrane</keyword>
<protein>
    <recommendedName>
        <fullName evidence="4">Glycosyltransferase RgtA/B/C/D-like domain-containing protein</fullName>
    </recommendedName>
</protein>
<keyword evidence="1" id="KW-1133">Transmembrane helix</keyword>
<feature type="transmembrane region" description="Helical" evidence="1">
    <location>
        <begin position="68"/>
        <end position="89"/>
    </location>
</feature>
<dbReference type="STRING" id="1227077.SAMN04515668_0692"/>
<dbReference type="AlphaFoldDB" id="A0A1I5U047"/>
<evidence type="ECO:0008006" key="4">
    <source>
        <dbReference type="Google" id="ProtNLM"/>
    </source>
</evidence>
<feature type="transmembrane region" description="Helical" evidence="1">
    <location>
        <begin position="318"/>
        <end position="339"/>
    </location>
</feature>
<accession>A0A1I5U047</accession>
<feature type="transmembrane region" description="Helical" evidence="1">
    <location>
        <begin position="442"/>
        <end position="461"/>
    </location>
</feature>
<dbReference type="RefSeq" id="WP_143080037.1">
    <property type="nucleotide sequence ID" value="NZ_FOXS01000001.1"/>
</dbReference>
<organism evidence="2 3">
    <name type="scientific">Hymenobacter arizonensis</name>
    <name type="common">Siccationidurans arizonensis</name>
    <dbReference type="NCBI Taxonomy" id="1227077"/>
    <lineage>
        <taxon>Bacteria</taxon>
        <taxon>Pseudomonadati</taxon>
        <taxon>Bacteroidota</taxon>
        <taxon>Cytophagia</taxon>
        <taxon>Cytophagales</taxon>
        <taxon>Hymenobacteraceae</taxon>
        <taxon>Hymenobacter</taxon>
    </lineage>
</organism>
<feature type="transmembrane region" description="Helical" evidence="1">
    <location>
        <begin position="247"/>
        <end position="267"/>
    </location>
</feature>
<feature type="transmembrane region" description="Helical" evidence="1">
    <location>
        <begin position="373"/>
        <end position="395"/>
    </location>
</feature>
<keyword evidence="3" id="KW-1185">Reference proteome</keyword>